<evidence type="ECO:0000313" key="15">
    <source>
        <dbReference type="EnsemblMetazoa" id="AALFPA23_019088.P28088"/>
    </source>
</evidence>
<dbReference type="RefSeq" id="XP_062713432.1">
    <property type="nucleotide sequence ID" value="XM_062857448.1"/>
</dbReference>
<keyword evidence="6" id="KW-0349">Heme</keyword>
<dbReference type="InterPro" id="IPR017972">
    <property type="entry name" value="Cyt_P450_CS"/>
</dbReference>
<keyword evidence="7" id="KW-0479">Metal-binding</keyword>
<dbReference type="PANTHER" id="PTHR24291:SF189">
    <property type="entry name" value="CYTOCHROME P450 4C3-RELATED"/>
    <property type="match status" value="1"/>
</dbReference>
<dbReference type="PANTHER" id="PTHR24291">
    <property type="entry name" value="CYTOCHROME P450 FAMILY 4"/>
    <property type="match status" value="1"/>
</dbReference>
<dbReference type="Gene3D" id="1.10.630.10">
    <property type="entry name" value="Cytochrome P450"/>
    <property type="match status" value="2"/>
</dbReference>
<dbReference type="PRINTS" id="PR00385">
    <property type="entry name" value="P450"/>
</dbReference>
<organism evidence="15 16">
    <name type="scientific">Aedes albopictus</name>
    <name type="common">Asian tiger mosquito</name>
    <name type="synonym">Stegomyia albopicta</name>
    <dbReference type="NCBI Taxonomy" id="7160"/>
    <lineage>
        <taxon>Eukaryota</taxon>
        <taxon>Metazoa</taxon>
        <taxon>Ecdysozoa</taxon>
        <taxon>Arthropoda</taxon>
        <taxon>Hexapoda</taxon>
        <taxon>Insecta</taxon>
        <taxon>Pterygota</taxon>
        <taxon>Neoptera</taxon>
        <taxon>Endopterygota</taxon>
        <taxon>Diptera</taxon>
        <taxon>Nematocera</taxon>
        <taxon>Culicoidea</taxon>
        <taxon>Culicidae</taxon>
        <taxon>Culicinae</taxon>
        <taxon>Aedini</taxon>
        <taxon>Aedes</taxon>
        <taxon>Stegomyia</taxon>
    </lineage>
</organism>
<comment type="function">
    <text evidence="2">May be involved in the metabolism of insect hormones and in the breakdown of synthetic insecticides.</text>
</comment>
<evidence type="ECO:0000256" key="13">
    <source>
        <dbReference type="ARBA" id="ARBA00023136"/>
    </source>
</evidence>
<comment type="similarity">
    <text evidence="5">Belongs to the cytochrome P450 family.</text>
</comment>
<evidence type="ECO:0000313" key="16">
    <source>
        <dbReference type="Proteomes" id="UP000069940"/>
    </source>
</evidence>
<dbReference type="InterPro" id="IPR050196">
    <property type="entry name" value="Cytochrome_P450_Monoox"/>
</dbReference>
<keyword evidence="9" id="KW-0492">Microsome</keyword>
<keyword evidence="12" id="KW-0503">Monooxygenase</keyword>
<evidence type="ECO:0000256" key="12">
    <source>
        <dbReference type="ARBA" id="ARBA00023033"/>
    </source>
</evidence>
<evidence type="ECO:0000256" key="2">
    <source>
        <dbReference type="ARBA" id="ARBA00003690"/>
    </source>
</evidence>
<dbReference type="InterPro" id="IPR002401">
    <property type="entry name" value="Cyt_P450_E_grp-I"/>
</dbReference>
<reference evidence="16" key="1">
    <citation type="journal article" date="2015" name="Proc. Natl. Acad. Sci. U.S.A.">
        <title>Genome sequence of the Asian Tiger mosquito, Aedes albopictus, reveals insights into its biology, genetics, and evolution.</title>
        <authorList>
            <person name="Chen X.G."/>
            <person name="Jiang X."/>
            <person name="Gu J."/>
            <person name="Xu M."/>
            <person name="Wu Y."/>
            <person name="Deng Y."/>
            <person name="Zhang C."/>
            <person name="Bonizzoni M."/>
            <person name="Dermauw W."/>
            <person name="Vontas J."/>
            <person name="Armbruster P."/>
            <person name="Huang X."/>
            <person name="Yang Y."/>
            <person name="Zhang H."/>
            <person name="He W."/>
            <person name="Peng H."/>
            <person name="Liu Y."/>
            <person name="Wu K."/>
            <person name="Chen J."/>
            <person name="Lirakis M."/>
            <person name="Topalis P."/>
            <person name="Van Leeuwen T."/>
            <person name="Hall A.B."/>
            <person name="Jiang X."/>
            <person name="Thorpe C."/>
            <person name="Mueller R.L."/>
            <person name="Sun C."/>
            <person name="Waterhouse R.M."/>
            <person name="Yan G."/>
            <person name="Tu Z.J."/>
            <person name="Fang X."/>
            <person name="James A.A."/>
        </authorList>
    </citation>
    <scope>NUCLEOTIDE SEQUENCE [LARGE SCALE GENOMIC DNA]</scope>
    <source>
        <strain evidence="16">Foshan</strain>
    </source>
</reference>
<dbReference type="PRINTS" id="PR00463">
    <property type="entry name" value="EP450I"/>
</dbReference>
<protein>
    <recommendedName>
        <fullName evidence="17">Cytochrome P450</fullName>
    </recommendedName>
</protein>
<feature type="transmembrane region" description="Helical" evidence="14">
    <location>
        <begin position="445"/>
        <end position="462"/>
    </location>
</feature>
<evidence type="ECO:0000256" key="5">
    <source>
        <dbReference type="ARBA" id="ARBA00010617"/>
    </source>
</evidence>
<keyword evidence="10" id="KW-0560">Oxidoreductase</keyword>
<evidence type="ECO:0008006" key="17">
    <source>
        <dbReference type="Google" id="ProtNLM"/>
    </source>
</evidence>
<evidence type="ECO:0000256" key="6">
    <source>
        <dbReference type="ARBA" id="ARBA00022617"/>
    </source>
</evidence>
<evidence type="ECO:0000256" key="7">
    <source>
        <dbReference type="ARBA" id="ARBA00022723"/>
    </source>
</evidence>
<evidence type="ECO:0000256" key="14">
    <source>
        <dbReference type="SAM" id="Phobius"/>
    </source>
</evidence>
<dbReference type="Proteomes" id="UP000069940">
    <property type="component" value="Unassembled WGS sequence"/>
</dbReference>
<feature type="transmembrane region" description="Helical" evidence="14">
    <location>
        <begin position="505"/>
        <end position="526"/>
    </location>
</feature>
<evidence type="ECO:0000256" key="10">
    <source>
        <dbReference type="ARBA" id="ARBA00023002"/>
    </source>
</evidence>
<keyword evidence="13 14" id="KW-0472">Membrane</keyword>
<evidence type="ECO:0000256" key="11">
    <source>
        <dbReference type="ARBA" id="ARBA00023004"/>
    </source>
</evidence>
<evidence type="ECO:0000256" key="9">
    <source>
        <dbReference type="ARBA" id="ARBA00022848"/>
    </source>
</evidence>
<dbReference type="GeneID" id="109413826"/>
<dbReference type="CDD" id="cd11057">
    <property type="entry name" value="CYP313-like"/>
    <property type="match status" value="2"/>
</dbReference>
<keyword evidence="11" id="KW-0408">Iron</keyword>
<comment type="subcellular location">
    <subcellularLocation>
        <location evidence="4">Endoplasmic reticulum membrane</location>
        <topology evidence="4">Peripheral membrane protein</topology>
    </subcellularLocation>
    <subcellularLocation>
        <location evidence="3">Microsome membrane</location>
        <topology evidence="3">Peripheral membrane protein</topology>
    </subcellularLocation>
</comment>
<dbReference type="EnsemblMetazoa" id="AALFPA23_019088.R28088">
    <property type="protein sequence ID" value="AALFPA23_019088.P28088"/>
    <property type="gene ID" value="AALFPA23_019088"/>
</dbReference>
<dbReference type="Pfam" id="PF00067">
    <property type="entry name" value="p450"/>
    <property type="match status" value="2"/>
</dbReference>
<sequence>MWWLLLVPYLLAGVVVVYSYIQWTRRKMYSMLATMSGPKTLPVIGHAHEFYNVTPEGLADTLRYFGSFPSPVCIHMGPLPHVGVFDPESVQAVLNSQHCLQKSHQYSFLWIPHTIIASPVHMWKSQRKALNPSFGPSILGSFVPIFNNKCIVLMNILQQHVGKPERDFTRDIMKCTLDQIYETAFECEFNMQQSPDGDKSMDLFESFMALLAERLFTIWMYPDFIYRWTKTYRDQKKCLSAYYNTVVAKIERHVDMDKRINATSNASNSDKPPNYIDCLSKYLRSQGPTPREDILAHLCLMVFAGNETTAKTVNAALLLLAMHPEIQERCYKEIVSVCPGENEYISAEDAAKLTYLEMVIKESMRLFPVAAIMARVTSSDVKINDHQTIPKDTRIIIGTFQIHRDPKIWGPNAEQFDPDHFLPENVAGRHPYSFIPFSGGPRNCMGIRYAWLSMKIMLAFVLRQYRLSTSVKYDELRVAYGVLLSISNGCPLTIEKRADISSRMLVSLLTLFVCLLILALVIVNFLNTLHTKYAFAKNLPSVTRTDESVLKLLWRLVCTSDVGKFNRVVEAFSLPYRLWKVWLGPVVCLGVCHPDLVQIVLTHPDCLEKPFFYRFIRINRGLLVAEADLWKRLRKTLNSAFNLRILHGFIPIFETCCQRMIDDLQRIPEGETFDVMPYTARCTLEMVFETSLGTGCLPPTESDCLIRHIKRFFNIASNRFLNVHLHYESVFKLTQRSKKEAESLEYCNTVASQLLAEKRLKMSQSKTTDDEYEKPRIFVDQLLRLGNSFSETDIIHNIFTMIIAGNDTSGQLMAYACLFLGMYPDHQQKVYTEINDLIPRHHSEPISPDKLKCLTYTDMFLNECLRLCPTAPNILRQNMAPIVLDQTNIPAGNILAISIFAYHRRKDIWGPDADQFDPNRFSAERSVGRHPYAFLPFSGGSRNCIGWRYAMISMKLMLVYLLREFEVKTDIRYEDMTFRFNAALVLAGKHLVRLERRM</sequence>
<keyword evidence="16" id="KW-1185">Reference proteome</keyword>
<dbReference type="SUPFAM" id="SSF48264">
    <property type="entry name" value="Cytochrome P450"/>
    <property type="match status" value="2"/>
</dbReference>
<proteinExistence type="inferred from homology"/>
<dbReference type="InterPro" id="IPR036396">
    <property type="entry name" value="Cyt_P450_sf"/>
</dbReference>
<comment type="cofactor">
    <cofactor evidence="1">
        <name>heme</name>
        <dbReference type="ChEBI" id="CHEBI:30413"/>
    </cofactor>
</comment>
<evidence type="ECO:0000256" key="1">
    <source>
        <dbReference type="ARBA" id="ARBA00001971"/>
    </source>
</evidence>
<keyword evidence="14" id="KW-0812">Transmembrane</keyword>
<reference evidence="15" key="2">
    <citation type="submission" date="2025-05" db="UniProtKB">
        <authorList>
            <consortium name="EnsemblMetazoa"/>
        </authorList>
    </citation>
    <scope>IDENTIFICATION</scope>
    <source>
        <strain evidence="15">Foshan</strain>
    </source>
</reference>
<evidence type="ECO:0000256" key="8">
    <source>
        <dbReference type="ARBA" id="ARBA00022824"/>
    </source>
</evidence>
<dbReference type="InterPro" id="IPR001128">
    <property type="entry name" value="Cyt_P450"/>
</dbReference>
<keyword evidence="8" id="KW-0256">Endoplasmic reticulum</keyword>
<evidence type="ECO:0000256" key="4">
    <source>
        <dbReference type="ARBA" id="ARBA00004406"/>
    </source>
</evidence>
<keyword evidence="14" id="KW-1133">Transmembrane helix</keyword>
<dbReference type="PROSITE" id="PS00086">
    <property type="entry name" value="CYTOCHROME_P450"/>
    <property type="match status" value="2"/>
</dbReference>
<name>A0ABM1ZJI6_AEDAL</name>
<evidence type="ECO:0000256" key="3">
    <source>
        <dbReference type="ARBA" id="ARBA00004174"/>
    </source>
</evidence>
<accession>A0ABM1ZJI6</accession>